<sequence length="66" mass="7946">MRYYPRLSPWARDIKHLMGTGWFLYRDLPSELQDKSNLLRAHDKGLLERSTGYIGHGNTRRMWRVK</sequence>
<dbReference type="AlphaFoldDB" id="L0KZM3"/>
<keyword evidence="2" id="KW-1185">Reference proteome</keyword>
<accession>L0KZM3</accession>
<dbReference type="Proteomes" id="UP000010866">
    <property type="component" value="Chromosome"/>
</dbReference>
<protein>
    <submittedName>
        <fullName evidence="1">Uncharacterized protein</fullName>
    </submittedName>
</protein>
<organism evidence="1 2">
    <name type="scientific">Methanomethylovorans hollandica (strain DSM 15978 / NBRC 107637 / DMS1)</name>
    <dbReference type="NCBI Taxonomy" id="867904"/>
    <lineage>
        <taxon>Archaea</taxon>
        <taxon>Methanobacteriati</taxon>
        <taxon>Methanobacteriota</taxon>
        <taxon>Stenosarchaea group</taxon>
        <taxon>Methanomicrobia</taxon>
        <taxon>Methanosarcinales</taxon>
        <taxon>Methanosarcinaceae</taxon>
        <taxon>Methanomethylovorans</taxon>
    </lineage>
</organism>
<evidence type="ECO:0000313" key="2">
    <source>
        <dbReference type="Proteomes" id="UP000010866"/>
    </source>
</evidence>
<dbReference type="HOGENOM" id="CLU_2820862_0_0_2"/>
<proteinExistence type="predicted"/>
<name>L0KZM3_METHD</name>
<evidence type="ECO:0000313" key="1">
    <source>
        <dbReference type="EMBL" id="AGB49439.1"/>
    </source>
</evidence>
<dbReference type="STRING" id="867904.Metho_1209"/>
<gene>
    <name evidence="1" type="ordered locus">Metho_1209</name>
</gene>
<dbReference type="RefSeq" id="WP_015324605.1">
    <property type="nucleotide sequence ID" value="NC_019977.1"/>
</dbReference>
<dbReference type="EMBL" id="CP003362">
    <property type="protein sequence ID" value="AGB49439.1"/>
    <property type="molecule type" value="Genomic_DNA"/>
</dbReference>
<reference evidence="2" key="1">
    <citation type="submission" date="2012-02" db="EMBL/GenBank/DDBJ databases">
        <title>Complete sequence of chromosome of Methanomethylovorans hollandica DSM 15978.</title>
        <authorList>
            <person name="Lucas S."/>
            <person name="Copeland A."/>
            <person name="Lapidus A."/>
            <person name="Glavina del Rio T."/>
            <person name="Dalin E."/>
            <person name="Tice H."/>
            <person name="Bruce D."/>
            <person name="Goodwin L."/>
            <person name="Pitluck S."/>
            <person name="Peters L."/>
            <person name="Mikhailova N."/>
            <person name="Held B."/>
            <person name="Kyrpides N."/>
            <person name="Mavromatis K."/>
            <person name="Ivanova N."/>
            <person name="Brettin T."/>
            <person name="Detter J.C."/>
            <person name="Han C."/>
            <person name="Larimer F."/>
            <person name="Land M."/>
            <person name="Hauser L."/>
            <person name="Markowitz V."/>
            <person name="Cheng J.-F."/>
            <person name="Hugenholtz P."/>
            <person name="Woyke T."/>
            <person name="Wu D."/>
            <person name="Spring S."/>
            <person name="Schroeder M."/>
            <person name="Brambilla E."/>
            <person name="Klenk H.-P."/>
            <person name="Eisen J.A."/>
        </authorList>
    </citation>
    <scope>NUCLEOTIDE SEQUENCE [LARGE SCALE GENOMIC DNA]</scope>
    <source>
        <strain evidence="2">DSM 15978 / NBRC 107637 / DMS1</strain>
    </source>
</reference>
<dbReference type="KEGG" id="mhz:Metho_1209"/>
<dbReference type="GeneID" id="14407018"/>